<dbReference type="InterPro" id="IPR008921">
    <property type="entry name" value="DNA_pol3_clamp-load_cplx_C"/>
</dbReference>
<dbReference type="AlphaFoldDB" id="A0A7V2B1S9"/>
<evidence type="ECO:0000313" key="11">
    <source>
        <dbReference type="EMBL" id="HER96718.1"/>
    </source>
</evidence>
<dbReference type="Gene3D" id="1.10.8.60">
    <property type="match status" value="1"/>
</dbReference>
<evidence type="ECO:0000256" key="4">
    <source>
        <dbReference type="ARBA" id="ARBA00022695"/>
    </source>
</evidence>
<proteinExistence type="inferred from homology"/>
<evidence type="ECO:0000256" key="7">
    <source>
        <dbReference type="ARBA" id="ARBA00034754"/>
    </source>
</evidence>
<keyword evidence="5" id="KW-0235">DNA replication</keyword>
<comment type="catalytic activity">
    <reaction evidence="8">
        <text>DNA(n) + a 2'-deoxyribonucleoside 5'-triphosphate = DNA(n+1) + diphosphate</text>
        <dbReference type="Rhea" id="RHEA:22508"/>
        <dbReference type="Rhea" id="RHEA-COMP:17339"/>
        <dbReference type="Rhea" id="RHEA-COMP:17340"/>
        <dbReference type="ChEBI" id="CHEBI:33019"/>
        <dbReference type="ChEBI" id="CHEBI:61560"/>
        <dbReference type="ChEBI" id="CHEBI:173112"/>
        <dbReference type="EC" id="2.7.7.7"/>
    </reaction>
</comment>
<dbReference type="GO" id="GO:0003887">
    <property type="term" value="F:DNA-directed DNA polymerase activity"/>
    <property type="evidence" value="ECO:0007669"/>
    <property type="project" value="UniProtKB-KW"/>
</dbReference>
<dbReference type="NCBIfam" id="TIGR01128">
    <property type="entry name" value="holA"/>
    <property type="match status" value="1"/>
</dbReference>
<dbReference type="InterPro" id="IPR005790">
    <property type="entry name" value="DNA_polIII_delta"/>
</dbReference>
<reference evidence="11" key="1">
    <citation type="journal article" date="2020" name="mSystems">
        <title>Genome- and Community-Level Interaction Insights into Carbon Utilization and Element Cycling Functions of Hydrothermarchaeota in Hydrothermal Sediment.</title>
        <authorList>
            <person name="Zhou Z."/>
            <person name="Liu Y."/>
            <person name="Xu W."/>
            <person name="Pan J."/>
            <person name="Luo Z.H."/>
            <person name="Li M."/>
        </authorList>
    </citation>
    <scope>NUCLEOTIDE SEQUENCE [LARGE SCALE GENOMIC DNA]</scope>
    <source>
        <strain evidence="11">SpSt-143</strain>
    </source>
</reference>
<dbReference type="GO" id="GO:0003677">
    <property type="term" value="F:DNA binding"/>
    <property type="evidence" value="ECO:0007669"/>
    <property type="project" value="InterPro"/>
</dbReference>
<dbReference type="InterPro" id="IPR048466">
    <property type="entry name" value="DNA_pol3_delta-like_C"/>
</dbReference>
<comment type="caution">
    <text evidence="11">The sequence shown here is derived from an EMBL/GenBank/DDBJ whole genome shotgun (WGS) entry which is preliminary data.</text>
</comment>
<feature type="domain" description="DNA polymerase III delta N-terminal" evidence="9">
    <location>
        <begin position="26"/>
        <end position="138"/>
    </location>
</feature>
<keyword evidence="4 11" id="KW-0548">Nucleotidyltransferase</keyword>
<comment type="similarity">
    <text evidence="7">Belongs to the DNA polymerase HolA subunit family.</text>
</comment>
<dbReference type="PANTHER" id="PTHR34388">
    <property type="entry name" value="DNA POLYMERASE III SUBUNIT DELTA"/>
    <property type="match status" value="1"/>
</dbReference>
<evidence type="ECO:0000256" key="3">
    <source>
        <dbReference type="ARBA" id="ARBA00022679"/>
    </source>
</evidence>
<evidence type="ECO:0000256" key="5">
    <source>
        <dbReference type="ARBA" id="ARBA00022705"/>
    </source>
</evidence>
<dbReference type="GO" id="GO:0009360">
    <property type="term" value="C:DNA polymerase III complex"/>
    <property type="evidence" value="ECO:0007669"/>
    <property type="project" value="InterPro"/>
</dbReference>
<dbReference type="GO" id="GO:0006261">
    <property type="term" value="P:DNA-templated DNA replication"/>
    <property type="evidence" value="ECO:0007669"/>
    <property type="project" value="TreeGrafter"/>
</dbReference>
<name>A0A7V2B1S9_RHOMR</name>
<dbReference type="Gene3D" id="1.20.272.10">
    <property type="match status" value="1"/>
</dbReference>
<dbReference type="SUPFAM" id="SSF52540">
    <property type="entry name" value="P-loop containing nucleoside triphosphate hydrolases"/>
    <property type="match status" value="1"/>
</dbReference>
<dbReference type="Gene3D" id="3.40.50.300">
    <property type="entry name" value="P-loop containing nucleotide triphosphate hydrolases"/>
    <property type="match status" value="1"/>
</dbReference>
<evidence type="ECO:0000256" key="6">
    <source>
        <dbReference type="ARBA" id="ARBA00022932"/>
    </source>
</evidence>
<feature type="domain" description="DNA polymerase III delta subunit-like C-terminal" evidence="10">
    <location>
        <begin position="215"/>
        <end position="335"/>
    </location>
</feature>
<organism evidence="11">
    <name type="scientific">Rhodothermus marinus</name>
    <name type="common">Rhodothermus obamensis</name>
    <dbReference type="NCBI Taxonomy" id="29549"/>
    <lineage>
        <taxon>Bacteria</taxon>
        <taxon>Pseudomonadati</taxon>
        <taxon>Rhodothermota</taxon>
        <taxon>Rhodothermia</taxon>
        <taxon>Rhodothermales</taxon>
        <taxon>Rhodothermaceae</taxon>
        <taxon>Rhodothermus</taxon>
    </lineage>
</organism>
<evidence type="ECO:0000256" key="8">
    <source>
        <dbReference type="ARBA" id="ARBA00049244"/>
    </source>
</evidence>
<dbReference type="PANTHER" id="PTHR34388:SF1">
    <property type="entry name" value="DNA POLYMERASE III SUBUNIT DELTA"/>
    <property type="match status" value="1"/>
</dbReference>
<accession>A0A7V2B1S9</accession>
<evidence type="ECO:0000259" key="10">
    <source>
        <dbReference type="Pfam" id="PF21694"/>
    </source>
</evidence>
<evidence type="ECO:0000256" key="1">
    <source>
        <dbReference type="ARBA" id="ARBA00012417"/>
    </source>
</evidence>
<sequence length="356" mass="40157">MAASGAGKTFEELEVAFRHGNFAPLYFLFGEETFLIDTLQQLVITHALEPAWRDFNLNIVYGDEVEASAVLALCRSLPVMAPRRVVIVRNFDSLRDNRQFAAYAEHPNPQAVVLLVSPGRPNLNTQPYRALQTHAVWAELRPLKPAQMPAWITRYAQQEGYQLTPEALQQLVAYVGTDLQAAVQELQKLFTFAGRRTMLTADDVVSVSGQTRAFNVFELQRAVGEKRYAEAVTIMEHLLRHASNPRSEALRIVSVLTTYFMKLWRLTLCQAQRLPEKAIAARIGVPPYFLQEYVQAARRYELPAIRFVLAALLAADAELKGESERDPHLVAHLLLRQITAAGQGVQRQNHLVRTFL</sequence>
<dbReference type="InterPro" id="IPR010372">
    <property type="entry name" value="DNA_pol3_delta_N"/>
</dbReference>
<dbReference type="InterPro" id="IPR027417">
    <property type="entry name" value="P-loop_NTPase"/>
</dbReference>
<dbReference type="EC" id="2.7.7.7" evidence="1"/>
<dbReference type="Pfam" id="PF06144">
    <property type="entry name" value="DNA_pol3_delta"/>
    <property type="match status" value="1"/>
</dbReference>
<dbReference type="SUPFAM" id="SSF48019">
    <property type="entry name" value="post-AAA+ oligomerization domain-like"/>
    <property type="match status" value="1"/>
</dbReference>
<keyword evidence="6" id="KW-0239">DNA-directed DNA polymerase</keyword>
<keyword evidence="3 11" id="KW-0808">Transferase</keyword>
<gene>
    <name evidence="11" type="primary">holA</name>
    <name evidence="11" type="ORF">ENO59_09430</name>
</gene>
<protein>
    <recommendedName>
        <fullName evidence="2">DNA polymerase III subunit delta</fullName>
        <ecNumber evidence="1">2.7.7.7</ecNumber>
    </recommendedName>
</protein>
<evidence type="ECO:0000259" key="9">
    <source>
        <dbReference type="Pfam" id="PF06144"/>
    </source>
</evidence>
<dbReference type="EMBL" id="DSGB01000006">
    <property type="protein sequence ID" value="HER96718.1"/>
    <property type="molecule type" value="Genomic_DNA"/>
</dbReference>
<dbReference type="CDD" id="cd18138">
    <property type="entry name" value="HLD_clamp_pol_III_delta"/>
    <property type="match status" value="1"/>
</dbReference>
<dbReference type="Pfam" id="PF21694">
    <property type="entry name" value="DNA_pol3_delta_C"/>
    <property type="match status" value="1"/>
</dbReference>
<evidence type="ECO:0000256" key="2">
    <source>
        <dbReference type="ARBA" id="ARBA00017703"/>
    </source>
</evidence>